<keyword evidence="3" id="KW-0645">Protease</keyword>
<dbReference type="InterPro" id="IPR008757">
    <property type="entry name" value="Peptidase_M6-like_domain"/>
</dbReference>
<dbReference type="EMBL" id="JBHPKH010000013">
    <property type="protein sequence ID" value="MFC1572358.1"/>
    <property type="molecule type" value="Genomic_DNA"/>
</dbReference>
<evidence type="ECO:0000256" key="1">
    <source>
        <dbReference type="SAM" id="MobiDB-lite"/>
    </source>
</evidence>
<dbReference type="Gene3D" id="2.60.120.260">
    <property type="entry name" value="Galactose-binding domain-like"/>
    <property type="match status" value="1"/>
</dbReference>
<keyword evidence="3" id="KW-0378">Hydrolase</keyword>
<dbReference type="SUPFAM" id="SSF55486">
    <property type="entry name" value="Metalloproteases ('zincins'), catalytic domain"/>
    <property type="match status" value="1"/>
</dbReference>
<proteinExistence type="predicted"/>
<protein>
    <submittedName>
        <fullName evidence="3">M6 family metalloprotease domain-containing protein</fullName>
    </submittedName>
</protein>
<feature type="domain" description="Peptidase M6-like" evidence="2">
    <location>
        <begin position="88"/>
        <end position="310"/>
    </location>
</feature>
<sequence length="859" mass="93856">MDWQHTSWRIAVFGILGVVVLGFVTGSGHTMPFHPDVAEQLRAEGKLEEMVSRMEQARQAGFDEPAPSIHGWLRHPGERGRIPDRNAIVLLVDFSDNQADWHVYPTSHYDSLLFSVGIYPTGSMRDWYLENSYGTFSVTGGVSDWLRMPETYAYYVNGQAGMGGYPNNCQKMTEDAVLAADAFIDFSQYDNDGPDGIPNSGDDDGMVDALFVVHAGPGREETGSDDDVHSHASSTSYPVPVDGVTAGRYSTEPDNGKCGVFGHEFGHVLGLPDLYDTDYSSSGIGSWGMMSHGSWGNGGKTPVHFLAWSKARLGFLDPVTPLVNIDGVEIPQVETSPTAYRMWTGGYPDQQYFLVENRQRTGFDTYLPGDGLIISHVDESVSGNTNEAHPLVAVEQADGLEDLFAGRGSDDGDPWPGSTDNRNFTEESNPNSHDYADNPTQVTVCNISDSQASMTADLCIETEPILVFEDYSIEEVSGDHDGNLDPGEQWDLPVWVYNCGTEASQVSGTLTSAEPDVIIDADASDYGTIGAETSVVGTPYFRATLDVGSTCDGLAFTVQVQDQSRATFEVPLVVGINDSLNVFRWQHEVVTPGYGDQWHLSTYRNHTPGGSYAWKCGGAGGTDYDDNVDASLVTIDLPLATVEQLRFWHWMDAEEDTPRDAWDGGIIEASVDGGPWELITPMGGYSHTIIANSASPFPAGMPCFSGTTDWIQKRVPLTGLTGETARLRFRFGSDGYVTGEGWYLDDISIVGTLLSAVEDLQRDETSLFLAQPQPNPAAGMVVIRFVRPADQEASLKLLDVNGRCLKSWRAPAMSATGMMDHQVRWDGRLPDGRRADSGIYYLSLRSGVDTRCRQLLRVR</sequence>
<dbReference type="Pfam" id="PF05547">
    <property type="entry name" value="Peptidase_M6"/>
    <property type="match status" value="1"/>
</dbReference>
<reference evidence="3 4" key="1">
    <citation type="submission" date="2024-09" db="EMBL/GenBank/DDBJ databases">
        <authorList>
            <person name="D'Angelo T."/>
        </authorList>
    </citation>
    <scope>NUCLEOTIDE SEQUENCE [LARGE SCALE GENOMIC DNA]</scope>
    <source>
        <strain evidence="3">SAG AM-320-E07</strain>
    </source>
</reference>
<feature type="compositionally biased region" description="Polar residues" evidence="1">
    <location>
        <begin position="418"/>
        <end position="437"/>
    </location>
</feature>
<feature type="compositionally biased region" description="Basic and acidic residues" evidence="1">
    <location>
        <begin position="218"/>
        <end position="230"/>
    </location>
</feature>
<gene>
    <name evidence="3" type="ORF">ACFL6M_02055</name>
</gene>
<name>A0ABV6YJ46_UNCEI</name>
<feature type="region of interest" description="Disordered" evidence="1">
    <location>
        <begin position="403"/>
        <end position="437"/>
    </location>
</feature>
<comment type="caution">
    <text evidence="3">The sequence shown here is derived from an EMBL/GenBank/DDBJ whole genome shotgun (WGS) entry which is preliminary data.</text>
</comment>
<dbReference type="PANTHER" id="PTHR41775:SF1">
    <property type="entry name" value="PEPTIDASE M6-LIKE DOMAIN-CONTAINING PROTEIN"/>
    <property type="match status" value="1"/>
</dbReference>
<dbReference type="NCBIfam" id="TIGR03296">
    <property type="entry name" value="M6dom_TIGR03296"/>
    <property type="match status" value="1"/>
</dbReference>
<dbReference type="Proteomes" id="UP001593833">
    <property type="component" value="Unassembled WGS sequence"/>
</dbReference>
<accession>A0ABV6YJ46</accession>
<dbReference type="PANTHER" id="PTHR41775">
    <property type="entry name" value="SECRETED PROTEIN-RELATED"/>
    <property type="match status" value="1"/>
</dbReference>
<evidence type="ECO:0000259" key="2">
    <source>
        <dbReference type="Pfam" id="PF05547"/>
    </source>
</evidence>
<evidence type="ECO:0000313" key="4">
    <source>
        <dbReference type="Proteomes" id="UP001593833"/>
    </source>
</evidence>
<keyword evidence="3" id="KW-0482">Metalloprotease</keyword>
<dbReference type="GO" id="GO:0008237">
    <property type="term" value="F:metallopeptidase activity"/>
    <property type="evidence" value="ECO:0007669"/>
    <property type="project" value="UniProtKB-KW"/>
</dbReference>
<dbReference type="Gene3D" id="2.60.40.4070">
    <property type="match status" value="1"/>
</dbReference>
<keyword evidence="4" id="KW-1185">Reference proteome</keyword>
<evidence type="ECO:0000313" key="3">
    <source>
        <dbReference type="EMBL" id="MFC1572358.1"/>
    </source>
</evidence>
<organism evidence="3 4">
    <name type="scientific">Eiseniibacteriota bacterium</name>
    <dbReference type="NCBI Taxonomy" id="2212470"/>
    <lineage>
        <taxon>Bacteria</taxon>
        <taxon>Candidatus Eiseniibacteriota</taxon>
    </lineage>
</organism>
<feature type="region of interest" description="Disordered" evidence="1">
    <location>
        <begin position="218"/>
        <end position="237"/>
    </location>
</feature>